<proteinExistence type="predicted"/>
<dbReference type="EMBL" id="QMBQ01000005">
    <property type="protein sequence ID" value="RAZ74906.1"/>
    <property type="molecule type" value="Genomic_DNA"/>
</dbReference>
<evidence type="ECO:0000313" key="2">
    <source>
        <dbReference type="Proteomes" id="UP000251956"/>
    </source>
</evidence>
<dbReference type="RefSeq" id="WP_112128696.1">
    <property type="nucleotide sequence ID" value="NZ_QMBQ01000005.1"/>
</dbReference>
<protein>
    <submittedName>
        <fullName evidence="1">DUF1579 domain-containing protein</fullName>
    </submittedName>
</protein>
<evidence type="ECO:0000313" key="1">
    <source>
        <dbReference type="EMBL" id="RAZ74906.1"/>
    </source>
</evidence>
<dbReference type="Pfam" id="PF07617">
    <property type="entry name" value="DUF1579"/>
    <property type="match status" value="1"/>
</dbReference>
<reference evidence="1 2" key="2">
    <citation type="submission" date="2018-07" db="EMBL/GenBank/DDBJ databases">
        <title>Diversity of Mesorhizobium strains in Brazil.</title>
        <authorList>
            <person name="Helene L.C.F."/>
            <person name="Dall'Agnol R."/>
            <person name="Delamuta J.R.M."/>
            <person name="Hungria M."/>
        </authorList>
    </citation>
    <scope>NUCLEOTIDE SEQUENCE [LARGE SCALE GENOMIC DNA]</scope>
    <source>
        <strain evidence="1 2">CNPSo 3140</strain>
    </source>
</reference>
<dbReference type="Proteomes" id="UP000251956">
    <property type="component" value="Unassembled WGS sequence"/>
</dbReference>
<dbReference type="AlphaFoldDB" id="A0A330GSJ6"/>
<comment type="caution">
    <text evidence="1">The sequence shown here is derived from an EMBL/GenBank/DDBJ whole genome shotgun (WGS) entry which is preliminary data.</text>
</comment>
<organism evidence="1 2">
    <name type="scientific">Mesorhizobium atlanticum</name>
    <dbReference type="NCBI Taxonomy" id="2233532"/>
    <lineage>
        <taxon>Bacteria</taxon>
        <taxon>Pseudomonadati</taxon>
        <taxon>Pseudomonadota</taxon>
        <taxon>Alphaproteobacteria</taxon>
        <taxon>Hyphomicrobiales</taxon>
        <taxon>Phyllobacteriaceae</taxon>
        <taxon>Mesorhizobium</taxon>
    </lineage>
</organism>
<dbReference type="OrthoDB" id="7186376at2"/>
<reference evidence="2" key="1">
    <citation type="submission" date="2018-06" db="EMBL/GenBank/DDBJ databases">
        <authorList>
            <person name="Helene L.C."/>
            <person name="Dall'Agnol R."/>
            <person name="Delamuta J.R."/>
            <person name="Hungria M."/>
        </authorList>
    </citation>
    <scope>NUCLEOTIDE SEQUENCE [LARGE SCALE GENOMIC DNA]</scope>
    <source>
        <strain evidence="2">CNPSo 3140</strain>
    </source>
</reference>
<name>A0A330GSJ6_9HYPH</name>
<dbReference type="InterPro" id="IPR011473">
    <property type="entry name" value="DUF1579"/>
</dbReference>
<gene>
    <name evidence="1" type="ORF">DPM35_18385</name>
</gene>
<keyword evidence="2" id="KW-1185">Reference proteome</keyword>
<sequence length="165" mass="17954">MNASPFSSLSDAHQRLQALAGAWRGEEEVAATQWTDAGAATAEVLAEAEFGGLLVVQRYRQRRDGTVSFGAHNVFGFDQQNGLVTMHQFDSMGFVPMSPATGTWNGNELVLERSSPRGAASVTYGFDGADTYRMKLQFKPAGSNAWQDMVRGVYRRVAPSETKEG</sequence>
<accession>A0A330GSJ6</accession>